<evidence type="ECO:0000256" key="2">
    <source>
        <dbReference type="ARBA" id="ARBA00022692"/>
    </source>
</evidence>
<accession>A0ABU2BYM2</accession>
<proteinExistence type="predicted"/>
<dbReference type="RefSeq" id="WP_310303976.1">
    <property type="nucleotide sequence ID" value="NZ_BAAAPS010000003.1"/>
</dbReference>
<keyword evidence="4 5" id="KW-0472">Membrane</keyword>
<feature type="domain" description="Lipopolysaccharide assembly protein A" evidence="6">
    <location>
        <begin position="42"/>
        <end position="93"/>
    </location>
</feature>
<evidence type="ECO:0000313" key="8">
    <source>
        <dbReference type="Proteomes" id="UP001183648"/>
    </source>
</evidence>
<gene>
    <name evidence="7" type="ORF">J2S63_003056</name>
</gene>
<evidence type="ECO:0000259" key="6">
    <source>
        <dbReference type="Pfam" id="PF06305"/>
    </source>
</evidence>
<comment type="caution">
    <text evidence="7">The sequence shown here is derived from an EMBL/GenBank/DDBJ whole genome shotgun (WGS) entry which is preliminary data.</text>
</comment>
<evidence type="ECO:0000256" key="5">
    <source>
        <dbReference type="SAM" id="Phobius"/>
    </source>
</evidence>
<evidence type="ECO:0000256" key="4">
    <source>
        <dbReference type="ARBA" id="ARBA00023136"/>
    </source>
</evidence>
<keyword evidence="8" id="KW-1185">Reference proteome</keyword>
<organism evidence="7 8">
    <name type="scientific">Nocardioides marmoribigeumensis</name>
    <dbReference type="NCBI Taxonomy" id="433649"/>
    <lineage>
        <taxon>Bacteria</taxon>
        <taxon>Bacillati</taxon>
        <taxon>Actinomycetota</taxon>
        <taxon>Actinomycetes</taxon>
        <taxon>Propionibacteriales</taxon>
        <taxon>Nocardioidaceae</taxon>
        <taxon>Nocardioides</taxon>
    </lineage>
</organism>
<dbReference type="Proteomes" id="UP001183648">
    <property type="component" value="Unassembled WGS sequence"/>
</dbReference>
<dbReference type="Pfam" id="PF06305">
    <property type="entry name" value="LapA_dom"/>
    <property type="match status" value="1"/>
</dbReference>
<keyword evidence="3 5" id="KW-1133">Transmembrane helix</keyword>
<evidence type="ECO:0000256" key="1">
    <source>
        <dbReference type="ARBA" id="ARBA00022475"/>
    </source>
</evidence>
<name>A0ABU2BYM2_9ACTN</name>
<feature type="transmembrane region" description="Helical" evidence="5">
    <location>
        <begin position="61"/>
        <end position="84"/>
    </location>
</feature>
<sequence>MSEHASGPPPDDPLRGSRTSAVWTGVVGLGLLLVLLIIFIAQNTQEAEVNFLGWSGTAPQSVALLIATAAGLALAVIAASLRILQLRRRVRRTR</sequence>
<evidence type="ECO:0000256" key="3">
    <source>
        <dbReference type="ARBA" id="ARBA00022989"/>
    </source>
</evidence>
<keyword evidence="1" id="KW-1003">Cell membrane</keyword>
<feature type="transmembrane region" description="Helical" evidence="5">
    <location>
        <begin position="21"/>
        <end position="41"/>
    </location>
</feature>
<keyword evidence="2 5" id="KW-0812">Transmembrane</keyword>
<evidence type="ECO:0000313" key="7">
    <source>
        <dbReference type="EMBL" id="MDR7363503.1"/>
    </source>
</evidence>
<protein>
    <submittedName>
        <fullName evidence="7">Integral membrane protein</fullName>
    </submittedName>
</protein>
<dbReference type="InterPro" id="IPR010445">
    <property type="entry name" value="LapA_dom"/>
</dbReference>
<dbReference type="EMBL" id="JAVDYG010000001">
    <property type="protein sequence ID" value="MDR7363503.1"/>
    <property type="molecule type" value="Genomic_DNA"/>
</dbReference>
<reference evidence="7 8" key="1">
    <citation type="submission" date="2023-07" db="EMBL/GenBank/DDBJ databases">
        <title>Sequencing the genomes of 1000 actinobacteria strains.</title>
        <authorList>
            <person name="Klenk H.-P."/>
        </authorList>
    </citation>
    <scope>NUCLEOTIDE SEQUENCE [LARGE SCALE GENOMIC DNA]</scope>
    <source>
        <strain evidence="7 8">DSM 19426</strain>
    </source>
</reference>